<gene>
    <name evidence="2" type="ORF">ACH429_07145</name>
</gene>
<evidence type="ECO:0000313" key="3">
    <source>
        <dbReference type="Proteomes" id="UP001611548"/>
    </source>
</evidence>
<evidence type="ECO:0000256" key="1">
    <source>
        <dbReference type="SAM" id="MobiDB-lite"/>
    </source>
</evidence>
<dbReference type="Proteomes" id="UP001611548">
    <property type="component" value="Unassembled WGS sequence"/>
</dbReference>
<feature type="region of interest" description="Disordered" evidence="1">
    <location>
        <begin position="47"/>
        <end position="104"/>
    </location>
</feature>
<dbReference type="EMBL" id="JBIRWE010000002">
    <property type="protein sequence ID" value="MFI1963900.1"/>
    <property type="molecule type" value="Genomic_DNA"/>
</dbReference>
<dbReference type="RefSeq" id="WP_398718118.1">
    <property type="nucleotide sequence ID" value="NZ_JBIRWE010000002.1"/>
</dbReference>
<evidence type="ECO:0008006" key="4">
    <source>
        <dbReference type="Google" id="ProtNLM"/>
    </source>
</evidence>
<feature type="compositionally biased region" description="Basic and acidic residues" evidence="1">
    <location>
        <begin position="186"/>
        <end position="196"/>
    </location>
</feature>
<reference evidence="2 3" key="1">
    <citation type="submission" date="2024-10" db="EMBL/GenBank/DDBJ databases">
        <title>The Natural Products Discovery Center: Release of the First 8490 Sequenced Strains for Exploring Actinobacteria Biosynthetic Diversity.</title>
        <authorList>
            <person name="Kalkreuter E."/>
            <person name="Kautsar S.A."/>
            <person name="Yang D."/>
            <person name="Bader C.D."/>
            <person name="Teijaro C.N."/>
            <person name="Fluegel L."/>
            <person name="Davis C.M."/>
            <person name="Simpson J.R."/>
            <person name="Lauterbach L."/>
            <person name="Steele A.D."/>
            <person name="Gui C."/>
            <person name="Meng S."/>
            <person name="Li G."/>
            <person name="Viehrig K."/>
            <person name="Ye F."/>
            <person name="Su P."/>
            <person name="Kiefer A.F."/>
            <person name="Nichols A."/>
            <person name="Cepeda A.J."/>
            <person name="Yan W."/>
            <person name="Fan B."/>
            <person name="Jiang Y."/>
            <person name="Adhikari A."/>
            <person name="Zheng C.-J."/>
            <person name="Schuster L."/>
            <person name="Cowan T.M."/>
            <person name="Smanski M.J."/>
            <person name="Chevrette M.G."/>
            <person name="De Carvalho L.P.S."/>
            <person name="Shen B."/>
        </authorList>
    </citation>
    <scope>NUCLEOTIDE SEQUENCE [LARGE SCALE GENOMIC DNA]</scope>
    <source>
        <strain evidence="2 3">NPDC020327</strain>
    </source>
</reference>
<protein>
    <recommendedName>
        <fullName evidence="4">Secreted protein</fullName>
    </recommendedName>
</protein>
<accession>A0ABW7UQB9</accession>
<feature type="compositionally biased region" description="Polar residues" evidence="1">
    <location>
        <begin position="174"/>
        <end position="185"/>
    </location>
</feature>
<keyword evidence="3" id="KW-1185">Reference proteome</keyword>
<name>A0ABW7UQB9_9ACTN</name>
<evidence type="ECO:0000313" key="2">
    <source>
        <dbReference type="EMBL" id="MFI1963900.1"/>
    </source>
</evidence>
<organism evidence="2 3">
    <name type="scientific">Streptomyces pathocidini</name>
    <dbReference type="NCBI Taxonomy" id="1650571"/>
    <lineage>
        <taxon>Bacteria</taxon>
        <taxon>Bacillati</taxon>
        <taxon>Actinomycetota</taxon>
        <taxon>Actinomycetes</taxon>
        <taxon>Kitasatosporales</taxon>
        <taxon>Streptomycetaceae</taxon>
        <taxon>Streptomyces</taxon>
    </lineage>
</organism>
<sequence length="196" mass="21037">MTTAITVAVLLAMIALGVVLIHALNSQQNQRIAAFRYSDLLPYRRRATEPRKEAAGPPAEAPREEQPSRTPRRLRPAKESAGGMTRPRGPLASPGRVTASDREAGTLGSDELAHAPGLAEVRIVAASPEAARTVAEALRHQFAATEQRSYPTGHDGGTRLHITVDTTHAPEPQLSFQSDVLTHHSTGTDRPHADEA</sequence>
<feature type="region of interest" description="Disordered" evidence="1">
    <location>
        <begin position="145"/>
        <end position="196"/>
    </location>
</feature>
<proteinExistence type="predicted"/>
<comment type="caution">
    <text evidence="2">The sequence shown here is derived from an EMBL/GenBank/DDBJ whole genome shotgun (WGS) entry which is preliminary data.</text>
</comment>